<sequence>MERAKYLLTHTQLKIYDVARLSGYQSPKHFSLVFKQHTSSTPGAFRTETSS</sequence>
<dbReference type="InterPro" id="IPR018060">
    <property type="entry name" value="HTH_AraC"/>
</dbReference>
<comment type="caution">
    <text evidence="3">The sequence shown here is derived from an EMBL/GenBank/DDBJ whole genome shotgun (WGS) entry which is preliminary data.</text>
</comment>
<name>A0ABM8VME6_9BACL</name>
<evidence type="ECO:0000313" key="3">
    <source>
        <dbReference type="EMBL" id="CAG7649885.1"/>
    </source>
</evidence>
<dbReference type="Pfam" id="PF12833">
    <property type="entry name" value="HTH_18"/>
    <property type="match status" value="1"/>
</dbReference>
<dbReference type="PANTHER" id="PTHR43280">
    <property type="entry name" value="ARAC-FAMILY TRANSCRIPTIONAL REGULATOR"/>
    <property type="match status" value="1"/>
</dbReference>
<protein>
    <recommendedName>
        <fullName evidence="2">HTH araC/xylS-type domain-containing protein</fullName>
    </recommendedName>
</protein>
<feature type="domain" description="HTH araC/xylS-type" evidence="2">
    <location>
        <begin position="1"/>
        <end position="48"/>
    </location>
</feature>
<dbReference type="PROSITE" id="PS01124">
    <property type="entry name" value="HTH_ARAC_FAMILY_2"/>
    <property type="match status" value="1"/>
</dbReference>
<reference evidence="3 4" key="1">
    <citation type="submission" date="2021-06" db="EMBL/GenBank/DDBJ databases">
        <authorList>
            <person name="Criscuolo A."/>
        </authorList>
    </citation>
    <scope>NUCLEOTIDE SEQUENCE [LARGE SCALE GENOMIC DNA]</scope>
    <source>
        <strain evidence="4">CIP 111802</strain>
    </source>
</reference>
<evidence type="ECO:0000259" key="2">
    <source>
        <dbReference type="PROSITE" id="PS01124"/>
    </source>
</evidence>
<proteinExistence type="predicted"/>
<organism evidence="3 4">
    <name type="scientific">Paenibacillus allorhizosphaerae</name>
    <dbReference type="NCBI Taxonomy" id="2849866"/>
    <lineage>
        <taxon>Bacteria</taxon>
        <taxon>Bacillati</taxon>
        <taxon>Bacillota</taxon>
        <taxon>Bacilli</taxon>
        <taxon>Bacillales</taxon>
        <taxon>Paenibacillaceae</taxon>
        <taxon>Paenibacillus</taxon>
    </lineage>
</organism>
<keyword evidence="4" id="KW-1185">Reference proteome</keyword>
<gene>
    <name evidence="3" type="ORF">PAECIP111802_04583</name>
</gene>
<dbReference type="EMBL" id="CAJVCE010000014">
    <property type="protein sequence ID" value="CAG7649885.1"/>
    <property type="molecule type" value="Genomic_DNA"/>
</dbReference>
<evidence type="ECO:0000256" key="1">
    <source>
        <dbReference type="ARBA" id="ARBA00023125"/>
    </source>
</evidence>
<evidence type="ECO:0000313" key="4">
    <source>
        <dbReference type="Proteomes" id="UP000730618"/>
    </source>
</evidence>
<accession>A0ABM8VME6</accession>
<dbReference type="RefSeq" id="WP_230415277.1">
    <property type="nucleotide sequence ID" value="NZ_CAJVCE010000014.1"/>
</dbReference>
<keyword evidence="1" id="KW-0238">DNA-binding</keyword>
<dbReference type="Proteomes" id="UP000730618">
    <property type="component" value="Unassembled WGS sequence"/>
</dbReference>
<dbReference type="PANTHER" id="PTHR43280:SF2">
    <property type="entry name" value="HTH-TYPE TRANSCRIPTIONAL REGULATOR EXSA"/>
    <property type="match status" value="1"/>
</dbReference>